<dbReference type="AlphaFoldDB" id="A0A423TPW9"/>
<reference evidence="2 3" key="2">
    <citation type="submission" date="2019-01" db="EMBL/GenBank/DDBJ databases">
        <title>The decoding of complex shrimp genome reveals the adaptation for benthos swimmer, frequently molting mechanism and breeding impact on genome.</title>
        <authorList>
            <person name="Sun Y."/>
            <person name="Gao Y."/>
            <person name="Yu Y."/>
        </authorList>
    </citation>
    <scope>NUCLEOTIDE SEQUENCE [LARGE SCALE GENOMIC DNA]</scope>
    <source>
        <tissue evidence="2">Muscle</tissue>
    </source>
</reference>
<evidence type="ECO:0000256" key="1">
    <source>
        <dbReference type="SAM" id="MobiDB-lite"/>
    </source>
</evidence>
<accession>A0A423TPW9</accession>
<protein>
    <submittedName>
        <fullName evidence="2">Uncharacterized protein</fullName>
    </submittedName>
</protein>
<comment type="caution">
    <text evidence="2">The sequence shown here is derived from an EMBL/GenBank/DDBJ whole genome shotgun (WGS) entry which is preliminary data.</text>
</comment>
<proteinExistence type="predicted"/>
<evidence type="ECO:0000313" key="3">
    <source>
        <dbReference type="Proteomes" id="UP000283509"/>
    </source>
</evidence>
<organism evidence="2 3">
    <name type="scientific">Penaeus vannamei</name>
    <name type="common">Whiteleg shrimp</name>
    <name type="synonym">Litopenaeus vannamei</name>
    <dbReference type="NCBI Taxonomy" id="6689"/>
    <lineage>
        <taxon>Eukaryota</taxon>
        <taxon>Metazoa</taxon>
        <taxon>Ecdysozoa</taxon>
        <taxon>Arthropoda</taxon>
        <taxon>Crustacea</taxon>
        <taxon>Multicrustacea</taxon>
        <taxon>Malacostraca</taxon>
        <taxon>Eumalacostraca</taxon>
        <taxon>Eucarida</taxon>
        <taxon>Decapoda</taxon>
        <taxon>Dendrobranchiata</taxon>
        <taxon>Penaeoidea</taxon>
        <taxon>Penaeidae</taxon>
        <taxon>Penaeus</taxon>
    </lineage>
</organism>
<reference evidence="2 3" key="1">
    <citation type="submission" date="2018-04" db="EMBL/GenBank/DDBJ databases">
        <authorList>
            <person name="Zhang X."/>
            <person name="Yuan J."/>
            <person name="Li F."/>
            <person name="Xiang J."/>
        </authorList>
    </citation>
    <scope>NUCLEOTIDE SEQUENCE [LARGE SCALE GENOMIC DNA]</scope>
    <source>
        <tissue evidence="2">Muscle</tissue>
    </source>
</reference>
<keyword evidence="3" id="KW-1185">Reference proteome</keyword>
<gene>
    <name evidence="2" type="ORF">C7M84_002817</name>
</gene>
<sequence length="167" mass="19503">MLERKTRKLYRKIWGCYQGGRRDDRYTFPYPCPSWPSLVPLTMSKLSWTFHVTDYLWLQRNDVMGTISYEEFTGSCLEFLKLSQELRDGWEAKGDALQEGNFYLMKLERIEDVLRDCPPPRDVEKGKPTTQRTDPSPEMGEPDATRASRAWETFLSATPMQYGEING</sequence>
<dbReference type="Proteomes" id="UP000283509">
    <property type="component" value="Unassembled WGS sequence"/>
</dbReference>
<evidence type="ECO:0000313" key="2">
    <source>
        <dbReference type="EMBL" id="ROT78463.1"/>
    </source>
</evidence>
<feature type="compositionally biased region" description="Basic and acidic residues" evidence="1">
    <location>
        <begin position="116"/>
        <end position="127"/>
    </location>
</feature>
<dbReference type="EMBL" id="QCYY01001374">
    <property type="protein sequence ID" value="ROT78463.1"/>
    <property type="molecule type" value="Genomic_DNA"/>
</dbReference>
<dbReference type="OrthoDB" id="4089664at2759"/>
<name>A0A423TPW9_PENVA</name>
<feature type="region of interest" description="Disordered" evidence="1">
    <location>
        <begin position="116"/>
        <end position="150"/>
    </location>
</feature>